<dbReference type="EMBL" id="JACBAF010002130">
    <property type="protein sequence ID" value="KAF7166807.1"/>
    <property type="molecule type" value="Genomic_DNA"/>
</dbReference>
<accession>A0A8H6Q743</accession>
<gene>
    <name evidence="1" type="ORF">CNMCM6106_002505</name>
</gene>
<evidence type="ECO:0000313" key="1">
    <source>
        <dbReference type="EMBL" id="KAF7166807.1"/>
    </source>
</evidence>
<name>A0A8H6Q743_9EURO</name>
<evidence type="ECO:0000313" key="2">
    <source>
        <dbReference type="Proteomes" id="UP000662466"/>
    </source>
</evidence>
<sequence length="131" mass="15191">MGPEKFQEESIAPDYRSNSSRHVSRNFSIEFFGFTRKQLQEDSIVSAVRKRLCYVIYYRSKLLWQNEGLSEDVVYVLSHLVERSGLCELEQAEIQRSLRGWVERGERYDLLARDLGGLGALFLLPADKESL</sequence>
<reference evidence="1" key="1">
    <citation type="submission" date="2020-06" db="EMBL/GenBank/DDBJ databases">
        <title>Draft genome sequences of strains closely related to Aspergillus parafelis and Aspergillus hiratsukae.</title>
        <authorList>
            <person name="Dos Santos R.A.C."/>
            <person name="Rivero-Menendez O."/>
            <person name="Steenwyk J.L."/>
            <person name="Mead M.E."/>
            <person name="Goldman G.H."/>
            <person name="Alastruey-Izquierdo A."/>
            <person name="Rokas A."/>
        </authorList>
    </citation>
    <scope>NUCLEOTIDE SEQUENCE</scope>
    <source>
        <strain evidence="1">CNM-CM6106</strain>
    </source>
</reference>
<dbReference type="AlphaFoldDB" id="A0A8H6Q743"/>
<proteinExistence type="predicted"/>
<dbReference type="Proteomes" id="UP000662466">
    <property type="component" value="Unassembled WGS sequence"/>
</dbReference>
<protein>
    <submittedName>
        <fullName evidence="1">Uncharacterized protein</fullName>
    </submittedName>
</protein>
<organism evidence="1 2">
    <name type="scientific">Aspergillus hiratsukae</name>
    <dbReference type="NCBI Taxonomy" id="1194566"/>
    <lineage>
        <taxon>Eukaryota</taxon>
        <taxon>Fungi</taxon>
        <taxon>Dikarya</taxon>
        <taxon>Ascomycota</taxon>
        <taxon>Pezizomycotina</taxon>
        <taxon>Eurotiomycetes</taxon>
        <taxon>Eurotiomycetidae</taxon>
        <taxon>Eurotiales</taxon>
        <taxon>Aspergillaceae</taxon>
        <taxon>Aspergillus</taxon>
        <taxon>Aspergillus subgen. Fumigati</taxon>
    </lineage>
</organism>
<comment type="caution">
    <text evidence="1">The sequence shown here is derived from an EMBL/GenBank/DDBJ whole genome shotgun (WGS) entry which is preliminary data.</text>
</comment>